<reference evidence="2" key="2">
    <citation type="submission" date="2022-01" db="EMBL/GenBank/DDBJ databases">
        <authorList>
            <person name="Yamashiro T."/>
            <person name="Shiraishi A."/>
            <person name="Satake H."/>
            <person name="Nakayama K."/>
        </authorList>
    </citation>
    <scope>NUCLEOTIDE SEQUENCE</scope>
</reference>
<reference evidence="2" key="1">
    <citation type="journal article" date="2022" name="Int. J. Mol. Sci.">
        <title>Draft Genome of Tanacetum Coccineum: Genomic Comparison of Closely Related Tanacetum-Family Plants.</title>
        <authorList>
            <person name="Yamashiro T."/>
            <person name="Shiraishi A."/>
            <person name="Nakayama K."/>
            <person name="Satake H."/>
        </authorList>
    </citation>
    <scope>NUCLEOTIDE SEQUENCE</scope>
</reference>
<evidence type="ECO:0000313" key="2">
    <source>
        <dbReference type="EMBL" id="GJT91378.1"/>
    </source>
</evidence>
<evidence type="ECO:0000313" key="3">
    <source>
        <dbReference type="Proteomes" id="UP001151760"/>
    </source>
</evidence>
<comment type="caution">
    <text evidence="2">The sequence shown here is derived from an EMBL/GenBank/DDBJ whole genome shotgun (WGS) entry which is preliminary data.</text>
</comment>
<dbReference type="Proteomes" id="UP001151760">
    <property type="component" value="Unassembled WGS sequence"/>
</dbReference>
<name>A0ABQ5HU33_9ASTR</name>
<feature type="region of interest" description="Disordered" evidence="1">
    <location>
        <begin position="45"/>
        <end position="75"/>
    </location>
</feature>
<accession>A0ABQ5HU33</accession>
<proteinExistence type="predicted"/>
<feature type="compositionally biased region" description="Polar residues" evidence="1">
    <location>
        <begin position="54"/>
        <end position="71"/>
    </location>
</feature>
<protein>
    <submittedName>
        <fullName evidence="2">Uncharacterized protein</fullName>
    </submittedName>
</protein>
<organism evidence="2 3">
    <name type="scientific">Tanacetum coccineum</name>
    <dbReference type="NCBI Taxonomy" id="301880"/>
    <lineage>
        <taxon>Eukaryota</taxon>
        <taxon>Viridiplantae</taxon>
        <taxon>Streptophyta</taxon>
        <taxon>Embryophyta</taxon>
        <taxon>Tracheophyta</taxon>
        <taxon>Spermatophyta</taxon>
        <taxon>Magnoliopsida</taxon>
        <taxon>eudicotyledons</taxon>
        <taxon>Gunneridae</taxon>
        <taxon>Pentapetalae</taxon>
        <taxon>asterids</taxon>
        <taxon>campanulids</taxon>
        <taxon>Asterales</taxon>
        <taxon>Asteraceae</taxon>
        <taxon>Asteroideae</taxon>
        <taxon>Anthemideae</taxon>
        <taxon>Anthemidinae</taxon>
        <taxon>Tanacetum</taxon>
    </lineage>
</organism>
<sequence>MPNIKRSREVVTNRSDYCLHKPQNHKLGEDSVGLDELDNVVEEEDEEQIRFLGGNSSSGTKKYRGSNSSDGDNIGDGVKIAGEVIGSGDEIGTDVPVEKGEDEKLYDEYEGPWRLVSKDSKQVDEYSWVVIWNSGNKDGRRSGKQEDSNALVTIDGEGVDWTSHLEEKEDYALMACNSSGLDTEVTSYSNECKEYYAKLKKLYDAPREQLSNASIEIKAYTQGLKKVEAQLVAHQQGQLWYEEKIRFMKIDLDDKTNVLTYHKKLQNFHT</sequence>
<evidence type="ECO:0000256" key="1">
    <source>
        <dbReference type="SAM" id="MobiDB-lite"/>
    </source>
</evidence>
<dbReference type="EMBL" id="BQNB010020013">
    <property type="protein sequence ID" value="GJT91378.1"/>
    <property type="molecule type" value="Genomic_DNA"/>
</dbReference>
<gene>
    <name evidence="2" type="ORF">Tco_1080223</name>
</gene>
<keyword evidence="3" id="KW-1185">Reference proteome</keyword>